<dbReference type="OrthoDB" id="425704at2759"/>
<comment type="caution">
    <text evidence="3">The sequence shown here is derived from an EMBL/GenBank/DDBJ whole genome shotgun (WGS) entry which is preliminary data.</text>
</comment>
<evidence type="ECO:0000256" key="1">
    <source>
        <dbReference type="PROSITE-ProRule" id="PRU00117"/>
    </source>
</evidence>
<dbReference type="GO" id="GO:0003723">
    <property type="term" value="F:RNA binding"/>
    <property type="evidence" value="ECO:0007669"/>
    <property type="project" value="UniProtKB-UniRule"/>
</dbReference>
<feature type="domain" description="K Homology" evidence="2">
    <location>
        <begin position="65"/>
        <end position="137"/>
    </location>
</feature>
<dbReference type="InterPro" id="IPR036612">
    <property type="entry name" value="KH_dom_type_1_sf"/>
</dbReference>
<gene>
    <name evidence="3" type="primary">PCBP3</name>
    <name evidence="3" type="ORF">SNAT2548_LOCUS13825</name>
</gene>
<organism evidence="3 4">
    <name type="scientific">Symbiodinium natans</name>
    <dbReference type="NCBI Taxonomy" id="878477"/>
    <lineage>
        <taxon>Eukaryota</taxon>
        <taxon>Sar</taxon>
        <taxon>Alveolata</taxon>
        <taxon>Dinophyceae</taxon>
        <taxon>Suessiales</taxon>
        <taxon>Symbiodiniaceae</taxon>
        <taxon>Symbiodinium</taxon>
    </lineage>
</organism>
<dbReference type="AlphaFoldDB" id="A0A812MPT6"/>
<dbReference type="Gene3D" id="3.30.1370.10">
    <property type="entry name" value="K Homology domain, type 1"/>
    <property type="match status" value="1"/>
</dbReference>
<dbReference type="PROSITE" id="PS50084">
    <property type="entry name" value="KH_TYPE_1"/>
    <property type="match status" value="1"/>
</dbReference>
<dbReference type="EMBL" id="CAJNDS010001513">
    <property type="protein sequence ID" value="CAE7263147.1"/>
    <property type="molecule type" value="Genomic_DNA"/>
</dbReference>
<keyword evidence="1" id="KW-0694">RNA-binding</keyword>
<dbReference type="InterPro" id="IPR004087">
    <property type="entry name" value="KH_dom"/>
</dbReference>
<dbReference type="SUPFAM" id="SSF54791">
    <property type="entry name" value="Eukaryotic type KH-domain (KH-domain type I)"/>
    <property type="match status" value="2"/>
</dbReference>
<evidence type="ECO:0000313" key="3">
    <source>
        <dbReference type="EMBL" id="CAE7263147.1"/>
    </source>
</evidence>
<feature type="domain" description="K Homology" evidence="2">
    <location>
        <begin position="182"/>
        <end position="259"/>
    </location>
</feature>
<dbReference type="SMART" id="SM00322">
    <property type="entry name" value="KH"/>
    <property type="match status" value="2"/>
</dbReference>
<name>A0A812MPT6_9DINO</name>
<dbReference type="InterPro" id="IPR004088">
    <property type="entry name" value="KH_dom_type_1"/>
</dbReference>
<keyword evidence="4" id="KW-1185">Reference proteome</keyword>
<proteinExistence type="predicted"/>
<dbReference type="Pfam" id="PF00013">
    <property type="entry name" value="KH_1"/>
    <property type="match status" value="1"/>
</dbReference>
<dbReference type="CDD" id="cd00105">
    <property type="entry name" value="KH-I"/>
    <property type="match status" value="1"/>
</dbReference>
<protein>
    <submittedName>
        <fullName evidence="3">PCBP3 protein</fullName>
    </submittedName>
</protein>
<evidence type="ECO:0000313" key="4">
    <source>
        <dbReference type="Proteomes" id="UP000604046"/>
    </source>
</evidence>
<sequence length="299" mass="32504">MGSGANIQLLRGPLLPAAFRARDEFLAVFWADDGARLRRALAGVLEKAFAPRQVAGTVQPSAEPSARVLEVMIPEVACRHLIGARGDRIKLLREESSCEIHLSPGNVAGIAAQRRVKCNGLVTNLVEAAARVHEVLVEFAEIGILSLRHFDLQEVPVGEQESGQNGPRRPLGPGLAGIARREARNARVAVRQLVVAEECGWLIGKRGNKIHKLRELALVATRDGDEELCHDRPRSVVEIFGATMPKCLCVLQLIVDDLELFPEVVPTTTLLLPKNLLPFAPLGFDEVPGAKWSGSKRTS</sequence>
<evidence type="ECO:0000259" key="2">
    <source>
        <dbReference type="SMART" id="SM00322"/>
    </source>
</evidence>
<dbReference type="Proteomes" id="UP000604046">
    <property type="component" value="Unassembled WGS sequence"/>
</dbReference>
<reference evidence="3" key="1">
    <citation type="submission" date="2021-02" db="EMBL/GenBank/DDBJ databases">
        <authorList>
            <person name="Dougan E. K."/>
            <person name="Rhodes N."/>
            <person name="Thang M."/>
            <person name="Chan C."/>
        </authorList>
    </citation>
    <scope>NUCLEOTIDE SEQUENCE</scope>
</reference>
<accession>A0A812MPT6</accession>